<evidence type="ECO:0000313" key="5">
    <source>
        <dbReference type="Proteomes" id="UP000515163"/>
    </source>
</evidence>
<dbReference type="Gene3D" id="1.20.1050.10">
    <property type="match status" value="1"/>
</dbReference>
<dbReference type="InParanoid" id="A0A6P8H9X8"/>
<dbReference type="PIRSF" id="PIRSF015753">
    <property type="entry name" value="GST"/>
    <property type="match status" value="1"/>
</dbReference>
<dbReference type="FunFam" id="3.40.30.10:FF:000162">
    <property type="entry name" value="Glutathione S-transferase Gst3"/>
    <property type="match status" value="1"/>
</dbReference>
<accession>A0A6P8H9X8</accession>
<protein>
    <submittedName>
        <fullName evidence="6">Uncharacterized protein LOC116289547</fullName>
    </submittedName>
</protein>
<dbReference type="KEGG" id="aten:116289547"/>
<reference evidence="6" key="1">
    <citation type="submission" date="2025-08" db="UniProtKB">
        <authorList>
            <consortium name="RefSeq"/>
        </authorList>
    </citation>
    <scope>IDENTIFICATION</scope>
    <source>
        <tissue evidence="6">Tentacle</tissue>
    </source>
</reference>
<dbReference type="InterPro" id="IPR010987">
    <property type="entry name" value="Glutathione-S-Trfase_C-like"/>
</dbReference>
<evidence type="ECO:0000256" key="3">
    <source>
        <dbReference type="PIRSR" id="PIRSR015753-3"/>
    </source>
</evidence>
<dbReference type="SUPFAM" id="SSF47616">
    <property type="entry name" value="GST C-terminal domain-like"/>
    <property type="match status" value="1"/>
</dbReference>
<dbReference type="PROSITE" id="PS50405">
    <property type="entry name" value="GST_CTER"/>
    <property type="match status" value="1"/>
</dbReference>
<dbReference type="SFLD" id="SFLDS00019">
    <property type="entry name" value="Glutathione_Transferase_(cytos"/>
    <property type="match status" value="1"/>
</dbReference>
<dbReference type="SUPFAM" id="SSF52833">
    <property type="entry name" value="Thioredoxin-like"/>
    <property type="match status" value="1"/>
</dbReference>
<dbReference type="PANTHER" id="PTHR32419">
    <property type="entry name" value="GLUTATHIONYL-HYDROQUINONE REDUCTASE"/>
    <property type="match status" value="1"/>
</dbReference>
<dbReference type="InterPro" id="IPR036282">
    <property type="entry name" value="Glutathione-S-Trfase_C_sf"/>
</dbReference>
<keyword evidence="5" id="KW-1185">Reference proteome</keyword>
<feature type="domain" description="GST C-terminal" evidence="4">
    <location>
        <begin position="166"/>
        <end position="301"/>
    </location>
</feature>
<name>A0A6P8H9X8_ACTTE</name>
<dbReference type="InterPro" id="IPR016639">
    <property type="entry name" value="GST_Omega/GSH"/>
</dbReference>
<dbReference type="SFLD" id="SFLDG01206">
    <property type="entry name" value="Xi.1"/>
    <property type="match status" value="1"/>
</dbReference>
<evidence type="ECO:0000256" key="1">
    <source>
        <dbReference type="PIRSR" id="PIRSR015753-1"/>
    </source>
</evidence>
<dbReference type="OrthoDB" id="2309723at2759"/>
<dbReference type="InterPro" id="IPR036249">
    <property type="entry name" value="Thioredoxin-like_sf"/>
</dbReference>
<dbReference type="InterPro" id="IPR040079">
    <property type="entry name" value="Glutathione_S-Trfase"/>
</dbReference>
<evidence type="ECO:0000256" key="2">
    <source>
        <dbReference type="PIRSR" id="PIRSR015753-2"/>
    </source>
</evidence>
<dbReference type="GO" id="GO:0004364">
    <property type="term" value="F:glutathione transferase activity"/>
    <property type="evidence" value="ECO:0007669"/>
    <property type="project" value="InterPro"/>
</dbReference>
<dbReference type="InterPro" id="IPR004045">
    <property type="entry name" value="Glutathione_S-Trfase_N"/>
</dbReference>
<dbReference type="Pfam" id="PF13410">
    <property type="entry name" value="GST_C_2"/>
    <property type="match status" value="1"/>
</dbReference>
<evidence type="ECO:0000313" key="6">
    <source>
        <dbReference type="RefSeq" id="XP_031552356.1"/>
    </source>
</evidence>
<proteinExistence type="predicted"/>
<sequence length="322" mass="37338">MSNDTVQGLAFPTNSKGEYARPDSVFREWIKADGSTRFPPDTNRYHLYVSLACPWASRTLMVRKLKGLENVISYTVVDWLMLEQGWIFTDKKPKCSLDTLNNCKTMREVYKLANPNYDGRISVPVLWDKKTRTIVNNESSEIIRMLNSEFNEFCASESQKKLDLYPKHLQPRIDELNSWIYPSINNGVYKCGFAVTQEAYDIAVKQLFEALDKAEAILSKTRYLTGSTFTEADIRLFVTLVRFDMVYVGHFKCNKKRIASNYPNLWGFVRDIYQMDGIAETVDPEHIQKHYQMSHRRINPYGIVAIGPDDIDFTALHDRHMK</sequence>
<feature type="active site" description="Nucleophile" evidence="1">
    <location>
        <position position="53"/>
    </location>
</feature>
<feature type="active site" description="Proton donor/acceptor" evidence="1">
    <location>
        <position position="189"/>
    </location>
</feature>
<feature type="binding site" evidence="2">
    <location>
        <begin position="138"/>
        <end position="139"/>
    </location>
    <ligand>
        <name>glutathione</name>
        <dbReference type="ChEBI" id="CHEBI:57925"/>
    </ligand>
</feature>
<dbReference type="RefSeq" id="XP_031552356.1">
    <property type="nucleotide sequence ID" value="XM_031696496.1"/>
</dbReference>
<feature type="binding site" evidence="2">
    <location>
        <position position="86"/>
    </location>
    <ligand>
        <name>glutathione</name>
        <dbReference type="ChEBI" id="CHEBI:57925"/>
    </ligand>
</feature>
<feature type="site" description="Lowers pKa of active site Cys" evidence="3">
    <location>
        <position position="247"/>
    </location>
</feature>
<feature type="site" description="Lowers pKa of active site Cys" evidence="3">
    <location>
        <position position="291"/>
    </location>
</feature>
<dbReference type="GO" id="GO:0005737">
    <property type="term" value="C:cytoplasm"/>
    <property type="evidence" value="ECO:0007669"/>
    <property type="project" value="TreeGrafter"/>
</dbReference>
<dbReference type="Pfam" id="PF13409">
    <property type="entry name" value="GST_N_2"/>
    <property type="match status" value="1"/>
</dbReference>
<evidence type="ECO:0000259" key="4">
    <source>
        <dbReference type="PROSITE" id="PS50405"/>
    </source>
</evidence>
<organism evidence="5 6">
    <name type="scientific">Actinia tenebrosa</name>
    <name type="common">Australian red waratah sea anemone</name>
    <dbReference type="NCBI Taxonomy" id="6105"/>
    <lineage>
        <taxon>Eukaryota</taxon>
        <taxon>Metazoa</taxon>
        <taxon>Cnidaria</taxon>
        <taxon>Anthozoa</taxon>
        <taxon>Hexacorallia</taxon>
        <taxon>Actiniaria</taxon>
        <taxon>Actiniidae</taxon>
        <taxon>Actinia</taxon>
    </lineage>
</organism>
<feature type="binding site" evidence="2">
    <location>
        <begin position="120"/>
        <end position="123"/>
    </location>
    <ligand>
        <name>glutathione</name>
        <dbReference type="ChEBI" id="CHEBI:57925"/>
    </ligand>
</feature>
<dbReference type="SFLD" id="SFLDG01148">
    <property type="entry name" value="Xi_(cytGST)"/>
    <property type="match status" value="1"/>
</dbReference>
<dbReference type="InterPro" id="IPR047047">
    <property type="entry name" value="GST_Omega-like_C"/>
</dbReference>
<dbReference type="Proteomes" id="UP000515163">
    <property type="component" value="Unplaced"/>
</dbReference>
<dbReference type="GeneID" id="116289547"/>
<dbReference type="Gene3D" id="3.40.30.10">
    <property type="entry name" value="Glutaredoxin"/>
    <property type="match status" value="1"/>
</dbReference>
<gene>
    <name evidence="6" type="primary">LOC116289547</name>
</gene>
<dbReference type="PANTHER" id="PTHR32419:SF6">
    <property type="entry name" value="GLUTATHIONE S-TRANSFERASE OMEGA-LIKE 1-RELATED"/>
    <property type="match status" value="1"/>
</dbReference>
<dbReference type="CDD" id="cd03190">
    <property type="entry name" value="GST_C_Omega_like"/>
    <property type="match status" value="1"/>
</dbReference>
<dbReference type="AlphaFoldDB" id="A0A6P8H9X8"/>